<evidence type="ECO:0000313" key="9">
    <source>
        <dbReference type="EMBL" id="OXU27466.1"/>
    </source>
</evidence>
<evidence type="ECO:0000256" key="7">
    <source>
        <dbReference type="ARBA" id="ARBA00029734"/>
    </source>
</evidence>
<dbReference type="NCBIfam" id="NF001924">
    <property type="entry name" value="PRK00702.1"/>
    <property type="match status" value="1"/>
</dbReference>
<evidence type="ECO:0000256" key="4">
    <source>
        <dbReference type="ARBA" id="ARBA00011959"/>
    </source>
</evidence>
<sequence length="303" mass="33299">MNFVRHGIIIPVARFATLCEIKSAAALLLGNSAIEARPPVYRGFKEAAVVWNHQRGINMSKSTLESAKKIAAYKAVDEYVKDNSVIGIGSGSTIVYAVQRLAERVKEEKLNVVCVPTSFQARQLIINNHLSLGDLETHPQLDFAIDGADEVDCDLNLIKGGGGCLLQEKIVASCTNTLVIIADYTKNSQKLGEQYKKGLPLEVVPMAYVPIRRKVEEDFGGNVKLRMAVAKAGPVVTDNGNFILDWQFPDNVKDWPAVNQKLLSIPGLVETGLFVNMAKKVFFGMPDGSIKEQNYIHDLMINL</sequence>
<dbReference type="InterPro" id="IPR037171">
    <property type="entry name" value="NagB/RpiA_transferase-like"/>
</dbReference>
<evidence type="ECO:0000256" key="5">
    <source>
        <dbReference type="ARBA" id="ARBA00019150"/>
    </source>
</evidence>
<dbReference type="PANTHER" id="PTHR11934:SF0">
    <property type="entry name" value="RIBOSE-5-PHOSPHATE ISOMERASE"/>
    <property type="match status" value="1"/>
</dbReference>
<protein>
    <recommendedName>
        <fullName evidence="5">Ribose-5-phosphate isomerase</fullName>
        <ecNumber evidence="4">5.3.1.6</ecNumber>
    </recommendedName>
    <alternativeName>
        <fullName evidence="8">D-ribose-5-phosphate ketol-isomerase</fullName>
    </alternativeName>
    <alternativeName>
        <fullName evidence="7">Phosphoriboisomerase</fullName>
    </alternativeName>
</protein>
<dbReference type="GO" id="GO:0004751">
    <property type="term" value="F:ribose-5-phosphate isomerase activity"/>
    <property type="evidence" value="ECO:0007669"/>
    <property type="project" value="UniProtKB-EC"/>
</dbReference>
<dbReference type="EMBL" id="NNAY01000599">
    <property type="protein sequence ID" value="OXU27466.1"/>
    <property type="molecule type" value="Genomic_DNA"/>
</dbReference>
<dbReference type="Gene3D" id="3.30.70.260">
    <property type="match status" value="1"/>
</dbReference>
<comment type="catalytic activity">
    <reaction evidence="1">
        <text>aldehydo-D-ribose 5-phosphate = D-ribulose 5-phosphate</text>
        <dbReference type="Rhea" id="RHEA:14657"/>
        <dbReference type="ChEBI" id="CHEBI:58121"/>
        <dbReference type="ChEBI" id="CHEBI:58273"/>
        <dbReference type="EC" id="5.3.1.6"/>
    </reaction>
</comment>
<comment type="pathway">
    <text evidence="2">Carbohydrate degradation; pentose phosphate pathway; D-ribose 5-phosphate from D-ribulose 5-phosphate (non-oxidative stage): step 1/1.</text>
</comment>
<reference evidence="9 10" key="1">
    <citation type="journal article" date="2017" name="Curr. Biol.">
        <title>The Evolution of Venom by Co-option of Single-Copy Genes.</title>
        <authorList>
            <person name="Martinson E.O."/>
            <person name="Mrinalini"/>
            <person name="Kelkar Y.D."/>
            <person name="Chang C.H."/>
            <person name="Werren J.H."/>
        </authorList>
    </citation>
    <scope>NUCLEOTIDE SEQUENCE [LARGE SCALE GENOMIC DNA]</scope>
    <source>
        <strain evidence="9 10">Alberta</strain>
        <tissue evidence="9">Whole body</tissue>
    </source>
</reference>
<dbReference type="FunFam" id="3.40.50.1360:FF:000014">
    <property type="entry name" value="Ribose 5-phosphate isomerase"/>
    <property type="match status" value="1"/>
</dbReference>
<dbReference type="InterPro" id="IPR020672">
    <property type="entry name" value="Ribose5P_isomerase_typA_subgr"/>
</dbReference>
<dbReference type="SUPFAM" id="SSF100950">
    <property type="entry name" value="NagB/RpiA/CoA transferase-like"/>
    <property type="match status" value="1"/>
</dbReference>
<dbReference type="OrthoDB" id="1555531at2759"/>
<dbReference type="PANTHER" id="PTHR11934">
    <property type="entry name" value="RIBOSE-5-PHOSPHATE ISOMERASE"/>
    <property type="match status" value="1"/>
</dbReference>
<dbReference type="STRING" id="543379.A0A232F9F4"/>
<dbReference type="HAMAP" id="MF_00170">
    <property type="entry name" value="Rib_5P_isom_A"/>
    <property type="match status" value="1"/>
</dbReference>
<comment type="similarity">
    <text evidence="3">Belongs to the ribose 5-phosphate isomerase family.</text>
</comment>
<dbReference type="GO" id="GO:0006014">
    <property type="term" value="P:D-ribose metabolic process"/>
    <property type="evidence" value="ECO:0007669"/>
    <property type="project" value="TreeGrafter"/>
</dbReference>
<dbReference type="EC" id="5.3.1.6" evidence="4"/>
<dbReference type="NCBIfam" id="TIGR00021">
    <property type="entry name" value="rpiA"/>
    <property type="match status" value="1"/>
</dbReference>
<dbReference type="AlphaFoldDB" id="A0A232F9F4"/>
<keyword evidence="6" id="KW-0413">Isomerase</keyword>
<dbReference type="FunFam" id="3.30.70.260:FF:000018">
    <property type="entry name" value="Ribose-5-phosphate isomerase A"/>
    <property type="match status" value="1"/>
</dbReference>
<evidence type="ECO:0000256" key="8">
    <source>
        <dbReference type="ARBA" id="ARBA00032273"/>
    </source>
</evidence>
<evidence type="ECO:0000313" key="10">
    <source>
        <dbReference type="Proteomes" id="UP000215335"/>
    </source>
</evidence>
<dbReference type="Gene3D" id="3.40.50.1360">
    <property type="match status" value="1"/>
</dbReference>
<dbReference type="Proteomes" id="UP000215335">
    <property type="component" value="Unassembled WGS sequence"/>
</dbReference>
<evidence type="ECO:0000256" key="1">
    <source>
        <dbReference type="ARBA" id="ARBA00001713"/>
    </source>
</evidence>
<dbReference type="SUPFAM" id="SSF75445">
    <property type="entry name" value="D-ribose-5-phosphate isomerase (RpiA), lid domain"/>
    <property type="match status" value="1"/>
</dbReference>
<dbReference type="GO" id="GO:0005737">
    <property type="term" value="C:cytoplasm"/>
    <property type="evidence" value="ECO:0007669"/>
    <property type="project" value="TreeGrafter"/>
</dbReference>
<dbReference type="CDD" id="cd01398">
    <property type="entry name" value="RPI_A"/>
    <property type="match status" value="1"/>
</dbReference>
<dbReference type="Pfam" id="PF06026">
    <property type="entry name" value="Rib_5-P_isom_A"/>
    <property type="match status" value="1"/>
</dbReference>
<evidence type="ECO:0000256" key="3">
    <source>
        <dbReference type="ARBA" id="ARBA00008088"/>
    </source>
</evidence>
<organism evidence="9 10">
    <name type="scientific">Trichomalopsis sarcophagae</name>
    <dbReference type="NCBI Taxonomy" id="543379"/>
    <lineage>
        <taxon>Eukaryota</taxon>
        <taxon>Metazoa</taxon>
        <taxon>Ecdysozoa</taxon>
        <taxon>Arthropoda</taxon>
        <taxon>Hexapoda</taxon>
        <taxon>Insecta</taxon>
        <taxon>Pterygota</taxon>
        <taxon>Neoptera</taxon>
        <taxon>Endopterygota</taxon>
        <taxon>Hymenoptera</taxon>
        <taxon>Apocrita</taxon>
        <taxon>Proctotrupomorpha</taxon>
        <taxon>Chalcidoidea</taxon>
        <taxon>Pteromalidae</taxon>
        <taxon>Pteromalinae</taxon>
        <taxon>Trichomalopsis</taxon>
    </lineage>
</organism>
<dbReference type="UniPathway" id="UPA00115">
    <property type="reaction ID" value="UER00412"/>
</dbReference>
<dbReference type="InterPro" id="IPR004788">
    <property type="entry name" value="Ribose5P_isomerase_type_A"/>
</dbReference>
<proteinExistence type="inferred from homology"/>
<evidence type="ECO:0000256" key="6">
    <source>
        <dbReference type="ARBA" id="ARBA00023235"/>
    </source>
</evidence>
<comment type="caution">
    <text evidence="9">The sequence shown here is derived from an EMBL/GenBank/DDBJ whole genome shotgun (WGS) entry which is preliminary data.</text>
</comment>
<accession>A0A232F9F4</accession>
<dbReference type="GO" id="GO:0009052">
    <property type="term" value="P:pentose-phosphate shunt, non-oxidative branch"/>
    <property type="evidence" value="ECO:0007669"/>
    <property type="project" value="InterPro"/>
</dbReference>
<evidence type="ECO:0000256" key="2">
    <source>
        <dbReference type="ARBA" id="ARBA00004988"/>
    </source>
</evidence>
<gene>
    <name evidence="9" type="ORF">TSAR_011204</name>
</gene>
<keyword evidence="10" id="KW-1185">Reference proteome</keyword>
<name>A0A232F9F4_9HYME</name>